<feature type="domain" description="K Homology" evidence="2">
    <location>
        <begin position="89"/>
        <end position="160"/>
    </location>
</feature>
<dbReference type="SMART" id="SM00322">
    <property type="entry name" value="KH"/>
    <property type="match status" value="1"/>
</dbReference>
<dbReference type="PANTHER" id="PTHR13360:SF1">
    <property type="entry name" value="ACTIVATING SIGNAL COINTEGRATOR 1 COMPLEX SUBUNIT 1"/>
    <property type="match status" value="1"/>
</dbReference>
<protein>
    <recommendedName>
        <fullName evidence="2">K Homology domain-containing protein</fullName>
    </recommendedName>
</protein>
<comment type="caution">
    <text evidence="3">The sequence shown here is derived from an EMBL/GenBank/DDBJ whole genome shotgun (WGS) entry which is preliminary data.</text>
</comment>
<dbReference type="AlphaFoldDB" id="A0AAV6V8U9"/>
<evidence type="ECO:0000313" key="4">
    <source>
        <dbReference type="Proteomes" id="UP000827092"/>
    </source>
</evidence>
<dbReference type="GO" id="GO:0006355">
    <property type="term" value="P:regulation of DNA-templated transcription"/>
    <property type="evidence" value="ECO:0007669"/>
    <property type="project" value="TreeGrafter"/>
</dbReference>
<evidence type="ECO:0000256" key="1">
    <source>
        <dbReference type="PROSITE-ProRule" id="PRU00117"/>
    </source>
</evidence>
<dbReference type="Pfam" id="PF10469">
    <property type="entry name" value="AKAP7_NLS"/>
    <property type="match status" value="1"/>
</dbReference>
<dbReference type="Pfam" id="PF00013">
    <property type="entry name" value="KH_1"/>
    <property type="match status" value="1"/>
</dbReference>
<dbReference type="Proteomes" id="UP000827092">
    <property type="component" value="Unassembled WGS sequence"/>
</dbReference>
<name>A0AAV6V8U9_9ARAC</name>
<dbReference type="SUPFAM" id="SSF54791">
    <property type="entry name" value="Eukaryotic type KH-domain (KH-domain type I)"/>
    <property type="match status" value="1"/>
</dbReference>
<dbReference type="CDD" id="cd22419">
    <property type="entry name" value="KH-I_ASCC1"/>
    <property type="match status" value="1"/>
</dbReference>
<dbReference type="EMBL" id="JAFNEN010000138">
    <property type="protein sequence ID" value="KAG8192518.1"/>
    <property type="molecule type" value="Genomic_DNA"/>
</dbReference>
<gene>
    <name evidence="3" type="ORF">JTE90_015159</name>
</gene>
<dbReference type="InterPro" id="IPR047538">
    <property type="entry name" value="KH-I_ASCC1"/>
</dbReference>
<dbReference type="GO" id="GO:0005634">
    <property type="term" value="C:nucleus"/>
    <property type="evidence" value="ECO:0007669"/>
    <property type="project" value="TreeGrafter"/>
</dbReference>
<sequence length="380" mass="43548">MSRISLWLDEYKLEDISIFVWNVCLYVNMDILKTELVWVEGHCYRKLPIKDEEVVEQNVKYQKTKARIREEPIEMEYEDIDLPIKHEGDRFYITMEVPEPLVGFVQGKQGARRKQIEERTSTQIKIPPSKNKDIDCAIVIVGRNKESVASAYHSIDNICKDARWKVGQHTHFISIPMNDPSILEGFHKFKSEVLANCGAQGINESVFQPPAKLHVTIAMLTLLNNREKETALGILQKSKNEILHILGGKSLLVEIKGVEYMNDDPSEVDVLYGKIKETDKDNCLQIIADILADAFANSDFSRREKISTEEKPHVKLHVTLMKSKTSDNGVRDFFDARKIMKDFANFKFGQMTVNEIHISVRFTGGTNSYYSSTFVLKLSK</sequence>
<dbReference type="InterPro" id="IPR004087">
    <property type="entry name" value="KH_dom"/>
</dbReference>
<dbReference type="Gene3D" id="3.90.1140.10">
    <property type="entry name" value="Cyclic phosphodiesterase"/>
    <property type="match status" value="1"/>
</dbReference>
<reference evidence="3 4" key="1">
    <citation type="journal article" date="2022" name="Nat. Ecol. Evol.">
        <title>A masculinizing supergene underlies an exaggerated male reproductive morph in a spider.</title>
        <authorList>
            <person name="Hendrickx F."/>
            <person name="De Corte Z."/>
            <person name="Sonet G."/>
            <person name="Van Belleghem S.M."/>
            <person name="Kostlbacher S."/>
            <person name="Vangestel C."/>
        </authorList>
    </citation>
    <scope>NUCLEOTIDE SEQUENCE [LARGE SCALE GENOMIC DNA]</scope>
    <source>
        <strain evidence="3">W744_W776</strain>
    </source>
</reference>
<proteinExistence type="predicted"/>
<dbReference type="InterPro" id="IPR009210">
    <property type="entry name" value="ASCC1"/>
</dbReference>
<dbReference type="PANTHER" id="PTHR13360">
    <property type="entry name" value="ACTIVATING SIGNAL COINTEGRATOR 1 COMPLEX SUBUNIT 1"/>
    <property type="match status" value="1"/>
</dbReference>
<dbReference type="GO" id="GO:0003723">
    <property type="term" value="F:RNA binding"/>
    <property type="evidence" value="ECO:0007669"/>
    <property type="project" value="UniProtKB-UniRule"/>
</dbReference>
<dbReference type="GO" id="GO:0006307">
    <property type="term" value="P:DNA alkylation repair"/>
    <property type="evidence" value="ECO:0007669"/>
    <property type="project" value="InterPro"/>
</dbReference>
<dbReference type="PROSITE" id="PS50084">
    <property type="entry name" value="KH_TYPE_1"/>
    <property type="match status" value="1"/>
</dbReference>
<evidence type="ECO:0000259" key="2">
    <source>
        <dbReference type="SMART" id="SM00322"/>
    </source>
</evidence>
<dbReference type="InterPro" id="IPR036612">
    <property type="entry name" value="KH_dom_type_1_sf"/>
</dbReference>
<accession>A0AAV6V8U9</accession>
<evidence type="ECO:0000313" key="3">
    <source>
        <dbReference type="EMBL" id="KAG8192518.1"/>
    </source>
</evidence>
<organism evidence="3 4">
    <name type="scientific">Oedothorax gibbosus</name>
    <dbReference type="NCBI Taxonomy" id="931172"/>
    <lineage>
        <taxon>Eukaryota</taxon>
        <taxon>Metazoa</taxon>
        <taxon>Ecdysozoa</taxon>
        <taxon>Arthropoda</taxon>
        <taxon>Chelicerata</taxon>
        <taxon>Arachnida</taxon>
        <taxon>Araneae</taxon>
        <taxon>Araneomorphae</taxon>
        <taxon>Entelegynae</taxon>
        <taxon>Araneoidea</taxon>
        <taxon>Linyphiidae</taxon>
        <taxon>Erigoninae</taxon>
        <taxon>Oedothorax</taxon>
    </lineage>
</organism>
<dbReference type="InterPro" id="IPR009097">
    <property type="entry name" value="Cyclic_Pdiesterase"/>
</dbReference>
<keyword evidence="1" id="KW-0694">RNA-binding</keyword>
<dbReference type="Gene3D" id="3.30.1370.10">
    <property type="entry name" value="K Homology domain, type 1"/>
    <property type="match status" value="1"/>
</dbReference>
<dbReference type="InterPro" id="IPR019510">
    <property type="entry name" value="AKAP7-like_phosphoesterase"/>
</dbReference>
<dbReference type="InterPro" id="IPR004088">
    <property type="entry name" value="KH_dom_type_1"/>
</dbReference>
<dbReference type="SUPFAM" id="SSF55144">
    <property type="entry name" value="LigT-like"/>
    <property type="match status" value="1"/>
</dbReference>
<keyword evidence="4" id="KW-1185">Reference proteome</keyword>
<dbReference type="PIRSF" id="PIRSF027019">
    <property type="entry name" value="Euk_LigT"/>
    <property type="match status" value="1"/>
</dbReference>